<dbReference type="Gene3D" id="3.30.40.10">
    <property type="entry name" value="Zinc/RING finger domain, C3HC4 (zinc finger)"/>
    <property type="match status" value="1"/>
</dbReference>
<dbReference type="SMART" id="SM00184">
    <property type="entry name" value="RING"/>
    <property type="match status" value="1"/>
</dbReference>
<dbReference type="EMBL" id="HBIM01005098">
    <property type="protein sequence ID" value="CAE0406485.1"/>
    <property type="molecule type" value="Transcribed_RNA"/>
</dbReference>
<dbReference type="InterPro" id="IPR013083">
    <property type="entry name" value="Znf_RING/FYVE/PHD"/>
</dbReference>
<accession>A0A6S8KC81</accession>
<feature type="compositionally biased region" description="Basic residues" evidence="2">
    <location>
        <begin position="88"/>
        <end position="102"/>
    </location>
</feature>
<feature type="region of interest" description="Disordered" evidence="2">
    <location>
        <begin position="196"/>
        <end position="225"/>
    </location>
</feature>
<keyword evidence="1" id="KW-0862">Zinc</keyword>
<dbReference type="SUPFAM" id="SSF57850">
    <property type="entry name" value="RING/U-box"/>
    <property type="match status" value="1"/>
</dbReference>
<reference evidence="5" key="1">
    <citation type="submission" date="2021-01" db="EMBL/GenBank/DDBJ databases">
        <authorList>
            <person name="Corre E."/>
            <person name="Pelletier E."/>
            <person name="Niang G."/>
            <person name="Scheremetjew M."/>
            <person name="Finn R."/>
            <person name="Kale V."/>
            <person name="Holt S."/>
            <person name="Cochrane G."/>
            <person name="Meng A."/>
            <person name="Brown T."/>
            <person name="Cohen L."/>
        </authorList>
    </citation>
    <scope>NUCLEOTIDE SEQUENCE</scope>
    <source>
        <strain evidence="5">CCMP127</strain>
    </source>
</reference>
<protein>
    <recommendedName>
        <fullName evidence="3">RING-type domain-containing protein</fullName>
    </recommendedName>
</protein>
<feature type="region of interest" description="Disordered" evidence="2">
    <location>
        <begin position="407"/>
        <end position="443"/>
    </location>
</feature>
<dbReference type="PROSITE" id="PS50089">
    <property type="entry name" value="ZF_RING_2"/>
    <property type="match status" value="1"/>
</dbReference>
<dbReference type="AlphaFoldDB" id="A0A6S8KC81"/>
<feature type="region of interest" description="Disordered" evidence="2">
    <location>
        <begin position="84"/>
        <end position="163"/>
    </location>
</feature>
<sequence length="550" mass="62157">MLKYFNRRRARTRTSSSNFDDPDASYMTTSTRTGGYEMARETDFQTGEEDTILDQSLYTTATTGGATMNSLLEKSTVISTATTIKRSSGNRRYPRGKPHRRPVLQTGDISPKLQTYQQNRLSSNLSPTVVTPDNSITATTPQWGNSGKHKRSKRKSEFYSPDSSLQGLVLVQSPEMTDATEDSTERIHKIEPSSYRFEFASPMDDVDPPKRSRADPESGSVHSFSFSENEDEIGFELDEFDMEGTLTRLDVSTYREEPNDGALSSSSSELSVDVSARVNISDTELLDGRSSPGALRLTAEGLKHHEKITFQQARRKPEKHSDELEAWRKEHETRKWYRQKLKEREHKLLDLSLQLQENKGNGKENPKKSRSVSFRSDNDVAELSLAPLAAMQDLNLDKTATTQKKMSFPLFRKRSKASAEELRERERQRAHESKRAEEQKKRLENGRIQWKRREFLEQQRAKEIVTGGVLNPRGSPDTHAMTSSTLSSLSTATPILPNCVLCLEEVRTHIAIPCMHFSFCSNCVKKVQASSKNECPVCRQPNVSYASVAV</sequence>
<feature type="compositionally biased region" description="Basic and acidic residues" evidence="2">
    <location>
        <begin position="207"/>
        <end position="216"/>
    </location>
</feature>
<feature type="region of interest" description="Disordered" evidence="2">
    <location>
        <begin position="353"/>
        <end position="375"/>
    </location>
</feature>
<name>A0A6S8KC81_9STRA</name>
<feature type="compositionally biased region" description="Basic residues" evidence="2">
    <location>
        <begin position="1"/>
        <end position="12"/>
    </location>
</feature>
<dbReference type="EMBL" id="HBIM01005097">
    <property type="protein sequence ID" value="CAE0406483.1"/>
    <property type="molecule type" value="Transcribed_RNA"/>
</dbReference>
<evidence type="ECO:0000256" key="2">
    <source>
        <dbReference type="SAM" id="MobiDB-lite"/>
    </source>
</evidence>
<proteinExistence type="predicted"/>
<dbReference type="InterPro" id="IPR001841">
    <property type="entry name" value="Znf_RING"/>
</dbReference>
<keyword evidence="1" id="KW-0479">Metal-binding</keyword>
<evidence type="ECO:0000256" key="1">
    <source>
        <dbReference type="PROSITE-ProRule" id="PRU00175"/>
    </source>
</evidence>
<feature type="compositionally biased region" description="Basic and acidic residues" evidence="2">
    <location>
        <begin position="417"/>
        <end position="443"/>
    </location>
</feature>
<keyword evidence="1" id="KW-0863">Zinc-finger</keyword>
<dbReference type="GO" id="GO:0008270">
    <property type="term" value="F:zinc ion binding"/>
    <property type="evidence" value="ECO:0007669"/>
    <property type="project" value="UniProtKB-KW"/>
</dbReference>
<dbReference type="Pfam" id="PF13920">
    <property type="entry name" value="zf-C3HC4_3"/>
    <property type="match status" value="1"/>
</dbReference>
<feature type="region of interest" description="Disordered" evidence="2">
    <location>
        <begin position="1"/>
        <end position="30"/>
    </location>
</feature>
<evidence type="ECO:0000313" key="4">
    <source>
        <dbReference type="EMBL" id="CAE0406483.1"/>
    </source>
</evidence>
<evidence type="ECO:0000313" key="5">
    <source>
        <dbReference type="EMBL" id="CAE0406485.1"/>
    </source>
</evidence>
<gene>
    <name evidence="4" type="ORF">ACOF00016_LOCUS4352</name>
    <name evidence="5" type="ORF">ACOF00016_LOCUS4353</name>
</gene>
<organism evidence="5">
    <name type="scientific">Amphora coffeiformis</name>
    <dbReference type="NCBI Taxonomy" id="265554"/>
    <lineage>
        <taxon>Eukaryota</taxon>
        <taxon>Sar</taxon>
        <taxon>Stramenopiles</taxon>
        <taxon>Ochrophyta</taxon>
        <taxon>Bacillariophyta</taxon>
        <taxon>Bacillariophyceae</taxon>
        <taxon>Bacillariophycidae</taxon>
        <taxon>Thalassiophysales</taxon>
        <taxon>Catenulaceae</taxon>
        <taxon>Amphora</taxon>
    </lineage>
</organism>
<feature type="domain" description="RING-type" evidence="3">
    <location>
        <begin position="499"/>
        <end position="539"/>
    </location>
</feature>
<feature type="compositionally biased region" description="Polar residues" evidence="2">
    <location>
        <begin position="112"/>
        <end position="145"/>
    </location>
</feature>
<evidence type="ECO:0000259" key="3">
    <source>
        <dbReference type="PROSITE" id="PS50089"/>
    </source>
</evidence>